<name>A0ABQ2K3U4_9NOCA</name>
<comment type="caution">
    <text evidence="1">The sequence shown here is derived from an EMBL/GenBank/DDBJ whole genome shotgun (WGS) entry which is preliminary data.</text>
</comment>
<protein>
    <submittedName>
        <fullName evidence="1">Uncharacterized protein</fullName>
    </submittedName>
</protein>
<sequence length="188" mass="20460">MGMAPNPDRYLVSNGTADRVSLFYDGRVKVWSRFHLWEILESGRHNALGEFVRIGVGRELQVAAPTGARQQPHFVATTDPSLGSAEAATIAADNGTFVILHHDGSITVGNDGRDIEETFNAGRESLAGGKSGRGGSVMIFFVGRYRRKAVRASHFQVEIPEDRPRGRGLYPGEYEILEGKIGPRPPTG</sequence>
<gene>
    <name evidence="1" type="ORF">GCM10011610_01190</name>
</gene>
<evidence type="ECO:0000313" key="1">
    <source>
        <dbReference type="EMBL" id="GGN66336.1"/>
    </source>
</evidence>
<keyword evidence="2" id="KW-1185">Reference proteome</keyword>
<dbReference type="Proteomes" id="UP000658127">
    <property type="component" value="Unassembled WGS sequence"/>
</dbReference>
<accession>A0ABQ2K3U4</accession>
<reference evidence="2" key="1">
    <citation type="journal article" date="2019" name="Int. J. Syst. Evol. Microbiol.">
        <title>The Global Catalogue of Microorganisms (GCM) 10K type strain sequencing project: providing services to taxonomists for standard genome sequencing and annotation.</title>
        <authorList>
            <consortium name="The Broad Institute Genomics Platform"/>
            <consortium name="The Broad Institute Genome Sequencing Center for Infectious Disease"/>
            <person name="Wu L."/>
            <person name="Ma J."/>
        </authorList>
    </citation>
    <scope>NUCLEOTIDE SEQUENCE [LARGE SCALE GENOMIC DNA]</scope>
    <source>
        <strain evidence="2">CGMCC 4.7329</strain>
    </source>
</reference>
<dbReference type="EMBL" id="BMNE01000001">
    <property type="protein sequence ID" value="GGN66336.1"/>
    <property type="molecule type" value="Genomic_DNA"/>
</dbReference>
<proteinExistence type="predicted"/>
<evidence type="ECO:0000313" key="2">
    <source>
        <dbReference type="Proteomes" id="UP000658127"/>
    </source>
</evidence>
<organism evidence="1 2">
    <name type="scientific">Nocardia rhizosphaerihabitans</name>
    <dbReference type="NCBI Taxonomy" id="1691570"/>
    <lineage>
        <taxon>Bacteria</taxon>
        <taxon>Bacillati</taxon>
        <taxon>Actinomycetota</taxon>
        <taxon>Actinomycetes</taxon>
        <taxon>Mycobacteriales</taxon>
        <taxon>Nocardiaceae</taxon>
        <taxon>Nocardia</taxon>
    </lineage>
</organism>